<feature type="region of interest" description="Disordered" evidence="1">
    <location>
        <begin position="24"/>
        <end position="56"/>
    </location>
</feature>
<dbReference type="EMBL" id="BEGY01000019">
    <property type="protein sequence ID" value="GAX76715.1"/>
    <property type="molecule type" value="Genomic_DNA"/>
</dbReference>
<dbReference type="Proteomes" id="UP000232323">
    <property type="component" value="Unassembled WGS sequence"/>
</dbReference>
<evidence type="ECO:0000256" key="1">
    <source>
        <dbReference type="SAM" id="MobiDB-lite"/>
    </source>
</evidence>
<feature type="compositionally biased region" description="Low complexity" evidence="1">
    <location>
        <begin position="24"/>
        <end position="36"/>
    </location>
</feature>
<comment type="caution">
    <text evidence="2">The sequence shown here is derived from an EMBL/GenBank/DDBJ whole genome shotgun (WGS) entry which is preliminary data.</text>
</comment>
<keyword evidence="3" id="KW-1185">Reference proteome</keyword>
<gene>
    <name evidence="2" type="ORF">CEUSTIGMA_g4161.t1</name>
</gene>
<dbReference type="AlphaFoldDB" id="A0A250X0Y4"/>
<feature type="compositionally biased region" description="Polar residues" evidence="1">
    <location>
        <begin position="37"/>
        <end position="56"/>
    </location>
</feature>
<reference evidence="2 3" key="1">
    <citation type="submission" date="2017-08" db="EMBL/GenBank/DDBJ databases">
        <title>Acidophilic green algal genome provides insights into adaptation to an acidic environment.</title>
        <authorList>
            <person name="Hirooka S."/>
            <person name="Hirose Y."/>
            <person name="Kanesaki Y."/>
            <person name="Higuchi S."/>
            <person name="Fujiwara T."/>
            <person name="Onuma R."/>
            <person name="Era A."/>
            <person name="Ohbayashi R."/>
            <person name="Uzuka A."/>
            <person name="Nozaki H."/>
            <person name="Yoshikawa H."/>
            <person name="Miyagishima S.Y."/>
        </authorList>
    </citation>
    <scope>NUCLEOTIDE SEQUENCE [LARGE SCALE GENOMIC DNA]</scope>
    <source>
        <strain evidence="2 3">NIES-2499</strain>
    </source>
</reference>
<accession>A0A250X0Y4</accession>
<evidence type="ECO:0000313" key="3">
    <source>
        <dbReference type="Proteomes" id="UP000232323"/>
    </source>
</evidence>
<dbReference type="OrthoDB" id="10489197at2759"/>
<evidence type="ECO:0000313" key="2">
    <source>
        <dbReference type="EMBL" id="GAX76715.1"/>
    </source>
</evidence>
<name>A0A250X0Y4_9CHLO</name>
<sequence>MRVQFRRSQLTSIDAQSYENASVTSSVGTNTTNITGDSTIVSSEGPDSSNVTSTKASPQNISNNCWTSPSVVSIYNGGLQSHWKSSESYGCIDCNWTDTVRKRAASNASIYAYVSPWAAVILDTGVPFTISNQTVLDFWISGPGILQIEIMLYDTISLRYSRSFQFSNRSSLIGPESPFNVLSADSQGWIHAQLRLYPLTRGSGGCSSADNGEGLSGTWDTLNFQDVSGAPFQIGLDALQILSAAHGAVSDTPASPPTQVTSQEEIGTAPLLFNLTAQAFPSIPGLPLVPVFNANVPTTAPNQLRFIMRLSPSATLTSLTSICQELDGLVLGTPQFSGACEPIQVRE</sequence>
<organism evidence="2 3">
    <name type="scientific">Chlamydomonas eustigma</name>
    <dbReference type="NCBI Taxonomy" id="1157962"/>
    <lineage>
        <taxon>Eukaryota</taxon>
        <taxon>Viridiplantae</taxon>
        <taxon>Chlorophyta</taxon>
        <taxon>core chlorophytes</taxon>
        <taxon>Chlorophyceae</taxon>
        <taxon>CS clade</taxon>
        <taxon>Chlamydomonadales</taxon>
        <taxon>Chlamydomonadaceae</taxon>
        <taxon>Chlamydomonas</taxon>
    </lineage>
</organism>
<dbReference type="STRING" id="1157962.A0A250X0Y4"/>
<proteinExistence type="predicted"/>
<protein>
    <submittedName>
        <fullName evidence="2">Uncharacterized protein</fullName>
    </submittedName>
</protein>